<dbReference type="PANTHER" id="PTHR43237:SF4">
    <property type="entry name" value="NADP-DEPENDENT MALIC ENZYME"/>
    <property type="match status" value="1"/>
</dbReference>
<dbReference type="InterPro" id="IPR051674">
    <property type="entry name" value="Malate_Decarboxylase"/>
</dbReference>
<dbReference type="Pfam" id="PF03949">
    <property type="entry name" value="Malic_M"/>
    <property type="match status" value="1"/>
</dbReference>
<dbReference type="GO" id="GO:0051287">
    <property type="term" value="F:NAD binding"/>
    <property type="evidence" value="ECO:0007669"/>
    <property type="project" value="InterPro"/>
</dbReference>
<dbReference type="InterPro" id="IPR046346">
    <property type="entry name" value="Aminoacid_DH-like_N_sf"/>
</dbReference>
<dbReference type="Gene3D" id="3.40.50.720">
    <property type="entry name" value="NAD(P)-binding Rossmann-like Domain"/>
    <property type="match status" value="1"/>
</dbReference>
<keyword evidence="2" id="KW-0560">Oxidoreductase</keyword>
<dbReference type="SMART" id="SM00919">
    <property type="entry name" value="Malic_M"/>
    <property type="match status" value="1"/>
</dbReference>
<sequence>MSATADPDDPILDLHLGGKLEVRATVPLRDREDLARVYTPGFTRVAERIARDPAAAGRWSIRGNTVAIVTDGSAVSGLGDLGPLAALPVMEGKALLFKEFAGIDAFPLCLGTQDVDAIVDTVAHLEPTFGGIMLEDIAAPRCFEIEDRLRERLSIPVLHDDQHATAVAATAALINAAKAVGKELGELKVVVAGAGAAGTSTARLFMNIGVRRIVACDRQGALHRGRTDLTDAKRWFADRTNPDQETGPLRSVLAGADVFVGFAGRGVLAPEDLRTMADRPVVFALSNPHPEFLPHEVQDVVAILATGRSDLPNQIDCGLCYPGIFRGAFDAGVPSITEEMKVAAARAIAGLVDDRTLGRGQIVPDIFDGVAPHVAKAVAEAAVVPGSTTLP</sequence>
<evidence type="ECO:0000256" key="3">
    <source>
        <dbReference type="PIRSR" id="PIRSR000106-1"/>
    </source>
</evidence>
<feature type="binding site" evidence="5">
    <location>
        <position position="135"/>
    </location>
    <ligand>
        <name>a divalent metal cation</name>
        <dbReference type="ChEBI" id="CHEBI:60240"/>
    </ligand>
</feature>
<keyword evidence="9" id="KW-1185">Reference proteome</keyword>
<dbReference type="Gene3D" id="3.40.50.10380">
    <property type="entry name" value="Malic enzyme, N-terminal domain"/>
    <property type="match status" value="1"/>
</dbReference>
<protein>
    <submittedName>
        <fullName evidence="8">NADP-dependent malic enzyme</fullName>
    </submittedName>
</protein>
<feature type="active site" description="Proton acceptor" evidence="3">
    <location>
        <position position="93"/>
    </location>
</feature>
<dbReference type="GO" id="GO:0016616">
    <property type="term" value="F:oxidoreductase activity, acting on the CH-OH group of donors, NAD or NADP as acceptor"/>
    <property type="evidence" value="ECO:0007669"/>
    <property type="project" value="InterPro"/>
</dbReference>
<comment type="similarity">
    <text evidence="1">Belongs to the malic enzymes family.</text>
</comment>
<feature type="binding site" evidence="5">
    <location>
        <position position="136"/>
    </location>
    <ligand>
        <name>a divalent metal cation</name>
        <dbReference type="ChEBI" id="CHEBI:60240"/>
    </ligand>
</feature>
<dbReference type="RefSeq" id="WP_150476677.1">
    <property type="nucleotide sequence ID" value="NZ_CP023695.1"/>
</dbReference>
<dbReference type="SUPFAM" id="SSF53223">
    <property type="entry name" value="Aminoacid dehydrogenase-like, N-terminal domain"/>
    <property type="match status" value="1"/>
</dbReference>
<dbReference type="SMART" id="SM01274">
    <property type="entry name" value="malic"/>
    <property type="match status" value="1"/>
</dbReference>
<comment type="cofactor">
    <cofactor evidence="5">
        <name>Mg(2+)</name>
        <dbReference type="ChEBI" id="CHEBI:18420"/>
    </cofactor>
    <cofactor evidence="5">
        <name>Mn(2+)</name>
        <dbReference type="ChEBI" id="CHEBI:29035"/>
    </cofactor>
    <text evidence="5">Divalent metal cations. Prefers magnesium or manganese.</text>
</comment>
<dbReference type="InterPro" id="IPR036291">
    <property type="entry name" value="NAD(P)-bd_dom_sf"/>
</dbReference>
<dbReference type="OrthoDB" id="9805787at2"/>
<name>A0A5J6HJU7_STRAD</name>
<dbReference type="InterPro" id="IPR012302">
    <property type="entry name" value="Malic_NAD-bd"/>
</dbReference>
<feature type="binding site" evidence="5">
    <location>
        <position position="161"/>
    </location>
    <ligand>
        <name>a divalent metal cation</name>
        <dbReference type="ChEBI" id="CHEBI:60240"/>
    </ligand>
</feature>
<dbReference type="InterPro" id="IPR012301">
    <property type="entry name" value="Malic_N_dom"/>
</dbReference>
<evidence type="ECO:0000313" key="8">
    <source>
        <dbReference type="EMBL" id="QEV17295.1"/>
    </source>
</evidence>
<gene>
    <name evidence="8" type="ORF">CP975_07105</name>
</gene>
<evidence type="ECO:0000259" key="7">
    <source>
        <dbReference type="SMART" id="SM01274"/>
    </source>
</evidence>
<dbReference type="Proteomes" id="UP000326553">
    <property type="component" value="Chromosome"/>
</dbReference>
<dbReference type="Pfam" id="PF00390">
    <property type="entry name" value="malic"/>
    <property type="match status" value="1"/>
</dbReference>
<feature type="active site" description="Proton donor" evidence="3">
    <location>
        <position position="38"/>
    </location>
</feature>
<reference evidence="8 9" key="1">
    <citation type="submission" date="2017-09" db="EMBL/GenBank/DDBJ databases">
        <authorList>
            <person name="Lee N."/>
            <person name="Cho B.-K."/>
        </authorList>
    </citation>
    <scope>NUCLEOTIDE SEQUENCE [LARGE SCALE GENOMIC DNA]</scope>
    <source>
        <strain evidence="8 9">ATCC 12461</strain>
    </source>
</reference>
<evidence type="ECO:0000256" key="4">
    <source>
        <dbReference type="PIRSR" id="PIRSR000106-2"/>
    </source>
</evidence>
<dbReference type="InterPro" id="IPR001891">
    <property type="entry name" value="Malic_OxRdtase"/>
</dbReference>
<dbReference type="PANTHER" id="PTHR43237">
    <property type="entry name" value="NADP-DEPENDENT MALIC ENZYME"/>
    <property type="match status" value="1"/>
</dbReference>
<dbReference type="EMBL" id="CP023695">
    <property type="protein sequence ID" value="QEV17295.1"/>
    <property type="molecule type" value="Genomic_DNA"/>
</dbReference>
<dbReference type="GO" id="GO:0046872">
    <property type="term" value="F:metal ion binding"/>
    <property type="evidence" value="ECO:0007669"/>
    <property type="project" value="UniProtKB-KW"/>
</dbReference>
<dbReference type="SUPFAM" id="SSF51735">
    <property type="entry name" value="NAD(P)-binding Rossmann-fold domains"/>
    <property type="match status" value="1"/>
</dbReference>
<accession>A0A5J6HJU7</accession>
<feature type="binding site" evidence="4">
    <location>
        <position position="287"/>
    </location>
    <ligand>
        <name>(S)-malate</name>
        <dbReference type="ChEBI" id="CHEBI:15589"/>
    </ligand>
</feature>
<feature type="domain" description="Malic enzyme NAD-binding" evidence="6">
    <location>
        <begin position="162"/>
        <end position="383"/>
    </location>
</feature>
<proteinExistence type="inferred from homology"/>
<evidence type="ECO:0000256" key="5">
    <source>
        <dbReference type="PIRSR" id="PIRSR000106-3"/>
    </source>
</evidence>
<evidence type="ECO:0000256" key="2">
    <source>
        <dbReference type="ARBA" id="ARBA00023002"/>
    </source>
</evidence>
<evidence type="ECO:0000313" key="9">
    <source>
        <dbReference type="Proteomes" id="UP000326553"/>
    </source>
</evidence>
<dbReference type="PIRSF" id="PIRSF000106">
    <property type="entry name" value="ME"/>
    <property type="match status" value="1"/>
</dbReference>
<organism evidence="8 9">
    <name type="scientific">Streptomyces alboniger</name>
    <dbReference type="NCBI Taxonomy" id="132473"/>
    <lineage>
        <taxon>Bacteria</taxon>
        <taxon>Bacillati</taxon>
        <taxon>Actinomycetota</taxon>
        <taxon>Actinomycetes</taxon>
        <taxon>Kitasatosporales</taxon>
        <taxon>Streptomycetaceae</taxon>
        <taxon>Streptomyces</taxon>
        <taxon>Streptomyces aurantiacus group</taxon>
    </lineage>
</organism>
<dbReference type="InterPro" id="IPR037062">
    <property type="entry name" value="Malic_N_dom_sf"/>
</dbReference>
<evidence type="ECO:0000256" key="1">
    <source>
        <dbReference type="ARBA" id="ARBA00008785"/>
    </source>
</evidence>
<dbReference type="GO" id="GO:0004470">
    <property type="term" value="F:malic enzyme activity"/>
    <property type="evidence" value="ECO:0007669"/>
    <property type="project" value="InterPro"/>
</dbReference>
<dbReference type="AlphaFoldDB" id="A0A5J6HJU7"/>
<keyword evidence="5" id="KW-0479">Metal-binding</keyword>
<evidence type="ECO:0000259" key="6">
    <source>
        <dbReference type="SMART" id="SM00919"/>
    </source>
</evidence>
<dbReference type="KEGG" id="salw:CP975_07105"/>
<feature type="domain" description="Malic enzyme N-terminal" evidence="7">
    <location>
        <begin position="17"/>
        <end position="150"/>
    </location>
</feature>